<organism evidence="2 3">
    <name type="scientific">Candidatus Harrisonbacteria bacterium RIFCSPLOWO2_01_FULL_44_18</name>
    <dbReference type="NCBI Taxonomy" id="1798407"/>
    <lineage>
        <taxon>Bacteria</taxon>
        <taxon>Candidatus Harrisoniibacteriota</taxon>
    </lineage>
</organism>
<dbReference type="InterPro" id="IPR036591">
    <property type="entry name" value="YggU-like_sf"/>
</dbReference>
<sequence length="74" mass="8200">MTIFVKAKPGSKKEGIQKIDDSHFIISVRARSTEGNANAAIIKAIAGYFDTAPSRIKIIRGVTSRQKVIELKWQ</sequence>
<dbReference type="Proteomes" id="UP000177942">
    <property type="component" value="Unassembled WGS sequence"/>
</dbReference>
<accession>A0A1G1ZPN2</accession>
<comment type="similarity">
    <text evidence="1">Belongs to the UPF0235 family.</text>
</comment>
<name>A0A1G1ZPN2_9BACT</name>
<dbReference type="STRING" id="1798407.A3A16_03410"/>
<proteinExistence type="inferred from homology"/>
<dbReference type="PANTHER" id="PTHR13420:SF7">
    <property type="entry name" value="UPF0235 PROTEIN C15ORF40"/>
    <property type="match status" value="1"/>
</dbReference>
<dbReference type="Pfam" id="PF02594">
    <property type="entry name" value="DUF167"/>
    <property type="match status" value="1"/>
</dbReference>
<dbReference type="NCBIfam" id="TIGR00251">
    <property type="entry name" value="DUF167 family protein"/>
    <property type="match status" value="1"/>
</dbReference>
<dbReference type="GO" id="GO:0005737">
    <property type="term" value="C:cytoplasm"/>
    <property type="evidence" value="ECO:0007669"/>
    <property type="project" value="TreeGrafter"/>
</dbReference>
<evidence type="ECO:0000256" key="1">
    <source>
        <dbReference type="ARBA" id="ARBA00010364"/>
    </source>
</evidence>
<comment type="caution">
    <text evidence="2">The sequence shown here is derived from an EMBL/GenBank/DDBJ whole genome shotgun (WGS) entry which is preliminary data.</text>
</comment>
<evidence type="ECO:0000313" key="2">
    <source>
        <dbReference type="EMBL" id="OGY66389.1"/>
    </source>
</evidence>
<dbReference type="PANTHER" id="PTHR13420">
    <property type="entry name" value="UPF0235 PROTEIN C15ORF40"/>
    <property type="match status" value="1"/>
</dbReference>
<dbReference type="AlphaFoldDB" id="A0A1G1ZPN2"/>
<dbReference type="SMART" id="SM01152">
    <property type="entry name" value="DUF167"/>
    <property type="match status" value="1"/>
</dbReference>
<reference evidence="2 3" key="1">
    <citation type="journal article" date="2016" name="Nat. Commun.">
        <title>Thousands of microbial genomes shed light on interconnected biogeochemical processes in an aquifer system.</title>
        <authorList>
            <person name="Anantharaman K."/>
            <person name="Brown C.T."/>
            <person name="Hug L.A."/>
            <person name="Sharon I."/>
            <person name="Castelle C.J."/>
            <person name="Probst A.J."/>
            <person name="Thomas B.C."/>
            <person name="Singh A."/>
            <person name="Wilkins M.J."/>
            <person name="Karaoz U."/>
            <person name="Brodie E.L."/>
            <person name="Williams K.H."/>
            <person name="Hubbard S.S."/>
            <person name="Banfield J.F."/>
        </authorList>
    </citation>
    <scope>NUCLEOTIDE SEQUENCE [LARGE SCALE GENOMIC DNA]</scope>
</reference>
<gene>
    <name evidence="2" type="ORF">A3A16_03410</name>
</gene>
<dbReference type="EMBL" id="MHJJ01000001">
    <property type="protein sequence ID" value="OGY66389.1"/>
    <property type="molecule type" value="Genomic_DNA"/>
</dbReference>
<evidence type="ECO:0000313" key="3">
    <source>
        <dbReference type="Proteomes" id="UP000177942"/>
    </source>
</evidence>
<dbReference type="Gene3D" id="3.30.1200.10">
    <property type="entry name" value="YggU-like"/>
    <property type="match status" value="1"/>
</dbReference>
<dbReference type="SUPFAM" id="SSF69786">
    <property type="entry name" value="YggU-like"/>
    <property type="match status" value="1"/>
</dbReference>
<protein>
    <submittedName>
        <fullName evidence="2">Uncharacterized protein</fullName>
    </submittedName>
</protein>
<dbReference type="InterPro" id="IPR003746">
    <property type="entry name" value="DUF167"/>
</dbReference>